<proteinExistence type="predicted"/>
<sequence>MNSISIALLEQKIEITRALASYAQQRFRDRKTLKGFRDLPVKRRAEVRMKVDRIVEDEKSRVVAEDALITRLRMVLASQETSRIATTLGDSTVPEDEVPPVDLDSVRAAHDEAMENLLLVRGEKKTKPQPAKKSRPTKQRLPMRHPTPVDRLEPRPLVSAEWTDKLALMAISAALEAEVALADQFSDAIEGSRESLEGGVTRIRARFNLDHLRSHSVLPPVPAPVPLYTRPATKARKEAKDEVQPHAATRPGTAPDPRKATPVTVGVADRRREWAALLKGPRPTARRPTSAPVARHCAIVERHGQVVFIMERRGVAKISFDPVTEEEEAVIKHVVPMWYAYVRRREAERKATIADVRSRAAARGCQRLMRLRRSRQAVSHPEWVPQSDSSDCDSDATPKPVPAPSAEHLAATVIQAWYRMLRDRRNYPWARGYASHRTARRRADLAAQGWAGQAKHEGVVVAAMISLARHIADLDEVDAYNRRVLWYAAVARWRGRLRCLAKMLPVPDHYVPQRDPVSGQMYWINLKKNEKIFTNPLLLEAAAAEARVEEGAFEPCSRARTDQLRFDLGQLVSELVTSEITADDAVILDNFRFKDDTEQESEADEVRGADIASDVASIMGQ</sequence>
<dbReference type="AlphaFoldDB" id="A0A8J6B008"/>
<feature type="region of interest" description="Disordered" evidence="1">
    <location>
        <begin position="377"/>
        <end position="404"/>
    </location>
</feature>
<evidence type="ECO:0000256" key="1">
    <source>
        <dbReference type="SAM" id="MobiDB-lite"/>
    </source>
</evidence>
<reference evidence="2" key="1">
    <citation type="submission" date="2021-05" db="EMBL/GenBank/DDBJ databases">
        <title>A free-living protist that lacks canonical eukaryotic 1 DNA replication and segregation systems.</title>
        <authorList>
            <person name="Salas-Leiva D.E."/>
            <person name="Tromer E.C."/>
            <person name="Curtis B.A."/>
            <person name="Jerlstrom-Hultqvist J."/>
            <person name="Kolisko M."/>
            <person name="Yi Z."/>
            <person name="Salas-Leiva J.S."/>
            <person name="Gallot-Lavallee L."/>
            <person name="Kops G.J.P.L."/>
            <person name="Archibald J.M."/>
            <person name="Simpson A.G.B."/>
            <person name="Roger A.J."/>
        </authorList>
    </citation>
    <scope>NUCLEOTIDE SEQUENCE</scope>
    <source>
        <strain evidence="2">BICM</strain>
    </source>
</reference>
<feature type="compositionally biased region" description="Basic and acidic residues" evidence="1">
    <location>
        <begin position="235"/>
        <end position="244"/>
    </location>
</feature>
<feature type="region of interest" description="Disordered" evidence="1">
    <location>
        <begin position="119"/>
        <end position="156"/>
    </location>
</feature>
<gene>
    <name evidence="2" type="ORF">J8273_8084</name>
</gene>
<evidence type="ECO:0000313" key="3">
    <source>
        <dbReference type="Proteomes" id="UP000717585"/>
    </source>
</evidence>
<accession>A0A8J6B008</accession>
<feature type="region of interest" description="Disordered" evidence="1">
    <location>
        <begin position="234"/>
        <end position="264"/>
    </location>
</feature>
<keyword evidence="3" id="KW-1185">Reference proteome</keyword>
<protein>
    <submittedName>
        <fullName evidence="2">Uncharacterized protein</fullName>
    </submittedName>
</protein>
<feature type="compositionally biased region" description="Basic residues" evidence="1">
    <location>
        <begin position="130"/>
        <end position="143"/>
    </location>
</feature>
<evidence type="ECO:0000313" key="2">
    <source>
        <dbReference type="EMBL" id="KAG9390047.1"/>
    </source>
</evidence>
<dbReference type="EMBL" id="JAHDYR010000066">
    <property type="protein sequence ID" value="KAG9390047.1"/>
    <property type="molecule type" value="Genomic_DNA"/>
</dbReference>
<name>A0A8J6B008_9EUKA</name>
<organism evidence="2 3">
    <name type="scientific">Carpediemonas membranifera</name>
    <dbReference type="NCBI Taxonomy" id="201153"/>
    <lineage>
        <taxon>Eukaryota</taxon>
        <taxon>Metamonada</taxon>
        <taxon>Carpediemonas-like organisms</taxon>
        <taxon>Carpediemonas</taxon>
    </lineage>
</organism>
<dbReference type="Proteomes" id="UP000717585">
    <property type="component" value="Unassembled WGS sequence"/>
</dbReference>
<comment type="caution">
    <text evidence="2">The sequence shown here is derived from an EMBL/GenBank/DDBJ whole genome shotgun (WGS) entry which is preliminary data.</text>
</comment>